<sequence length="509" mass="57563">MYGYYSWTASSATQGAESQNAGISSTPPIKQPSTHPTNLLSLLATAQDKQVDFLPIPWDEATSDHDGQASISQSFFNEKLSYVFKRLHRNFKYPAGEIVALRAVISKPSCWDTPRFGAIRISCGWWACVSRLTRRQRSPWPVLVLQKAEHGHLNEFLKSPRGKGLSLREAGLILDILLSTLATYQKRKSDSPSRYHGMLQRQSQTATVYPLFIMQSSPISTPLECSVLDPLQKKNLSNFFSSATAFDPKHRHLDLQEAMKGFAQLVQVMVFPLWRAMYMSVNFLQNRSKCATLENHGFSTYETYMPYLSVLPHHKDFDVEKAQSNHYAKSSFSLYDAYFPHESAFSGEISPNFNVHVAEATAAPAAGKHNSNAGSFPKLTKAKVESSSEDSCPFAFQTAFCYAVRFGTDMDESEARLWVQRSGRAWHDLRSEIEACKADLTPLIYKNLETDFSPISYVDYYEQTKQLADVLEVYDSTVRDTVMVLGDSHPMYLHLSQLRELLLLRKGHR</sequence>
<name>G9P6S0_HYPAI</name>
<organism evidence="1 2">
    <name type="scientific">Hypocrea atroviridis (strain ATCC 20476 / IMI 206040)</name>
    <name type="common">Trichoderma atroviride</name>
    <dbReference type="NCBI Taxonomy" id="452589"/>
    <lineage>
        <taxon>Eukaryota</taxon>
        <taxon>Fungi</taxon>
        <taxon>Dikarya</taxon>
        <taxon>Ascomycota</taxon>
        <taxon>Pezizomycotina</taxon>
        <taxon>Sordariomycetes</taxon>
        <taxon>Hypocreomycetidae</taxon>
        <taxon>Hypocreales</taxon>
        <taxon>Hypocreaceae</taxon>
        <taxon>Trichoderma</taxon>
    </lineage>
</organism>
<reference evidence="1 2" key="1">
    <citation type="journal article" date="2011" name="Genome Biol.">
        <title>Comparative genome sequence analysis underscores mycoparasitism as the ancestral life style of Trichoderma.</title>
        <authorList>
            <person name="Kubicek C.P."/>
            <person name="Herrera-Estrella A."/>
            <person name="Seidl-Seiboth V."/>
            <person name="Martinez D.A."/>
            <person name="Druzhinina I.S."/>
            <person name="Thon M."/>
            <person name="Zeilinger S."/>
            <person name="Casas-Flores S."/>
            <person name="Horwitz B.A."/>
            <person name="Mukherjee P.K."/>
            <person name="Mukherjee M."/>
            <person name="Kredics L."/>
            <person name="Alcaraz L.D."/>
            <person name="Aerts A."/>
            <person name="Antal Z."/>
            <person name="Atanasova L."/>
            <person name="Cervantes-Badillo M.G."/>
            <person name="Challacombe J."/>
            <person name="Chertkov O."/>
            <person name="McCluskey K."/>
            <person name="Coulpier F."/>
            <person name="Deshpande N."/>
            <person name="von Doehren H."/>
            <person name="Ebbole D.J."/>
            <person name="Esquivel-Naranjo E.U."/>
            <person name="Fekete E."/>
            <person name="Flipphi M."/>
            <person name="Glaser F."/>
            <person name="Gomez-Rodriguez E.Y."/>
            <person name="Gruber S."/>
            <person name="Han C."/>
            <person name="Henrissat B."/>
            <person name="Hermosa R."/>
            <person name="Hernandez-Onate M."/>
            <person name="Karaffa L."/>
            <person name="Kosti I."/>
            <person name="Le Crom S."/>
            <person name="Lindquist E."/>
            <person name="Lucas S."/>
            <person name="Luebeck M."/>
            <person name="Luebeck P.S."/>
            <person name="Margeot A."/>
            <person name="Metz B."/>
            <person name="Misra M."/>
            <person name="Nevalainen H."/>
            <person name="Omann M."/>
            <person name="Packer N."/>
            <person name="Perrone G."/>
            <person name="Uresti-Rivera E.E."/>
            <person name="Salamov A."/>
            <person name="Schmoll M."/>
            <person name="Seiboth B."/>
            <person name="Shapiro H."/>
            <person name="Sukno S."/>
            <person name="Tamayo-Ramos J.A."/>
            <person name="Tisch D."/>
            <person name="Wiest A."/>
            <person name="Wilkinson H.H."/>
            <person name="Zhang M."/>
            <person name="Coutinho P.M."/>
            <person name="Kenerley C.M."/>
            <person name="Monte E."/>
            <person name="Baker S.E."/>
            <person name="Grigoriev I.V."/>
        </authorList>
    </citation>
    <scope>NUCLEOTIDE SEQUENCE [LARGE SCALE GENOMIC DNA]</scope>
    <source>
        <strain evidence="2">ATCC 20476 / IMI 206040</strain>
    </source>
</reference>
<protein>
    <submittedName>
        <fullName evidence="1">Uncharacterized protein</fullName>
    </submittedName>
</protein>
<accession>G9P6S0</accession>
<comment type="caution">
    <text evidence="1">The sequence shown here is derived from an EMBL/GenBank/DDBJ whole genome shotgun (WGS) entry which is preliminary data.</text>
</comment>
<dbReference type="EMBL" id="ABDG02000027">
    <property type="protein sequence ID" value="EHK41490.1"/>
    <property type="molecule type" value="Genomic_DNA"/>
</dbReference>
<gene>
    <name evidence="1" type="ORF">TRIATDRAFT_84708</name>
</gene>
<proteinExistence type="predicted"/>
<evidence type="ECO:0000313" key="2">
    <source>
        <dbReference type="Proteomes" id="UP000005426"/>
    </source>
</evidence>
<dbReference type="AlphaFoldDB" id="G9P6S0"/>
<dbReference type="OrthoDB" id="4062651at2759"/>
<dbReference type="KEGG" id="tatv:25785842"/>
<dbReference type="Proteomes" id="UP000005426">
    <property type="component" value="Unassembled WGS sequence"/>
</dbReference>
<keyword evidence="2" id="KW-1185">Reference proteome</keyword>
<dbReference type="GeneID" id="25785842"/>
<dbReference type="HOGENOM" id="CLU_535335_0_0_1"/>
<dbReference type="STRING" id="452589.G9P6S0"/>
<evidence type="ECO:0000313" key="1">
    <source>
        <dbReference type="EMBL" id="EHK41490.1"/>
    </source>
</evidence>